<organism evidence="3">
    <name type="scientific">Aphanomyces invadans</name>
    <dbReference type="NCBI Taxonomy" id="157072"/>
    <lineage>
        <taxon>Eukaryota</taxon>
        <taxon>Sar</taxon>
        <taxon>Stramenopiles</taxon>
        <taxon>Oomycota</taxon>
        <taxon>Saprolegniomycetes</taxon>
        <taxon>Saprolegniales</taxon>
        <taxon>Verrucalvaceae</taxon>
        <taxon>Aphanomyces</taxon>
    </lineage>
</organism>
<feature type="region of interest" description="Disordered" evidence="1">
    <location>
        <begin position="298"/>
        <end position="329"/>
    </location>
</feature>
<sequence>MEGAARVHDAHFAIDAAPAITVMFVLVALSLLASIASSNVCPLGALQTALGSVVMTADAADCAKALGTSPTDVVLAKASGSMAQVASCGRVLDQKRLVLTQMTCTHDVATDAAAAAAAAAVVPHLVIHQLPEQPASPSVAPPPMNTAPPRVAERPTQANAVASALQANGPRQADVPLNGATTTPAQIPHHATAPPRAHALLPANVQSGPRQGDVPPRSVDDAAAASRLANDPVAPVAPRRQDDAPQPALPTTAPHPQPNVPVEPVLAAAADNTTSTPNTTRASNMTTRQATTIAVSTMQPTTTTQSPSTTHTPTTTTQRSPTTTPPSGGARVVLAAHWSVLVMVGGGLWAAAAP</sequence>
<dbReference type="EMBL" id="KI914011">
    <property type="protein sequence ID" value="ETV91366.1"/>
    <property type="molecule type" value="Genomic_DNA"/>
</dbReference>
<dbReference type="AlphaFoldDB" id="A0A024TCQ4"/>
<dbReference type="VEuPathDB" id="FungiDB:H310_14045"/>
<evidence type="ECO:0000256" key="1">
    <source>
        <dbReference type="SAM" id="MobiDB-lite"/>
    </source>
</evidence>
<accession>A0A024TCQ4</accession>
<feature type="region of interest" description="Disordered" evidence="1">
    <location>
        <begin position="133"/>
        <end position="157"/>
    </location>
</feature>
<proteinExistence type="predicted"/>
<feature type="region of interest" description="Disordered" evidence="1">
    <location>
        <begin position="170"/>
        <end position="190"/>
    </location>
</feature>
<gene>
    <name evidence="3" type="ORF">H310_14045</name>
</gene>
<dbReference type="STRING" id="157072.A0A024TCQ4"/>
<feature type="region of interest" description="Disordered" evidence="1">
    <location>
        <begin position="229"/>
        <end position="261"/>
    </location>
</feature>
<evidence type="ECO:0000313" key="3">
    <source>
        <dbReference type="EMBL" id="ETV91366.1"/>
    </source>
</evidence>
<evidence type="ECO:0000256" key="2">
    <source>
        <dbReference type="SAM" id="Phobius"/>
    </source>
</evidence>
<keyword evidence="2" id="KW-0472">Membrane</keyword>
<feature type="transmembrane region" description="Helical" evidence="2">
    <location>
        <begin position="12"/>
        <end position="33"/>
    </location>
</feature>
<keyword evidence="2" id="KW-0812">Transmembrane</keyword>
<protein>
    <submittedName>
        <fullName evidence="3">Uncharacterized protein</fullName>
    </submittedName>
</protein>
<dbReference type="GeneID" id="20091095"/>
<keyword evidence="2" id="KW-1133">Transmembrane helix</keyword>
<dbReference type="RefSeq" id="XP_008879994.1">
    <property type="nucleotide sequence ID" value="XM_008881772.1"/>
</dbReference>
<name>A0A024TCQ4_9STRA</name>
<feature type="compositionally biased region" description="Low complexity" evidence="1">
    <location>
        <begin position="298"/>
        <end position="327"/>
    </location>
</feature>
<reference evidence="3" key="1">
    <citation type="submission" date="2013-12" db="EMBL/GenBank/DDBJ databases">
        <title>The Genome Sequence of Aphanomyces invadans NJM9701.</title>
        <authorList>
            <consortium name="The Broad Institute Genomics Platform"/>
            <person name="Russ C."/>
            <person name="Tyler B."/>
            <person name="van West P."/>
            <person name="Dieguez-Uribeondo J."/>
            <person name="Young S.K."/>
            <person name="Zeng Q."/>
            <person name="Gargeya S."/>
            <person name="Fitzgerald M."/>
            <person name="Abouelleil A."/>
            <person name="Alvarado L."/>
            <person name="Chapman S.B."/>
            <person name="Gainer-Dewar J."/>
            <person name="Goldberg J."/>
            <person name="Griggs A."/>
            <person name="Gujja S."/>
            <person name="Hansen M."/>
            <person name="Howarth C."/>
            <person name="Imamovic A."/>
            <person name="Ireland A."/>
            <person name="Larimer J."/>
            <person name="McCowan C."/>
            <person name="Murphy C."/>
            <person name="Pearson M."/>
            <person name="Poon T.W."/>
            <person name="Priest M."/>
            <person name="Roberts A."/>
            <person name="Saif S."/>
            <person name="Shea T."/>
            <person name="Sykes S."/>
            <person name="Wortman J."/>
            <person name="Nusbaum C."/>
            <person name="Birren B."/>
        </authorList>
    </citation>
    <scope>NUCLEOTIDE SEQUENCE [LARGE SCALE GENOMIC DNA]</scope>
    <source>
        <strain evidence="3">NJM9701</strain>
    </source>
</reference>